<keyword evidence="2 5" id="KW-0812">Transmembrane</keyword>
<reference evidence="7 8" key="1">
    <citation type="submission" date="2018-03" db="EMBL/GenBank/DDBJ databases">
        <title>Genomic Encyclopedia of Archaeal and Bacterial Type Strains, Phase II (KMG-II): from individual species to whole genera.</title>
        <authorList>
            <person name="Goeker M."/>
        </authorList>
    </citation>
    <scope>NUCLEOTIDE SEQUENCE [LARGE SCALE GENOMIC DNA]</scope>
    <source>
        <strain evidence="7 8">ATCC BAA-1496</strain>
    </source>
</reference>
<evidence type="ECO:0000313" key="8">
    <source>
        <dbReference type="Proteomes" id="UP000237822"/>
    </source>
</evidence>
<feature type="transmembrane region" description="Helical" evidence="5">
    <location>
        <begin position="48"/>
        <end position="70"/>
    </location>
</feature>
<sequence>MTAPPTGGVDAPFDAGLQPERTLLAWRRTALSLAAGNAIALRVAAGELGLLAVVLCLVGLGVAVGVWILATRRYRRAHLSLVAADGPLAAGGLTVSAVALSAGILAVLGFALVLVLQ</sequence>
<evidence type="ECO:0000313" key="7">
    <source>
        <dbReference type="EMBL" id="PRY52953.1"/>
    </source>
</evidence>
<dbReference type="Pfam" id="PF02656">
    <property type="entry name" value="DUF202"/>
    <property type="match status" value="1"/>
</dbReference>
<dbReference type="GO" id="GO:0012505">
    <property type="term" value="C:endomembrane system"/>
    <property type="evidence" value="ECO:0007669"/>
    <property type="project" value="UniProtKB-SubCell"/>
</dbReference>
<proteinExistence type="predicted"/>
<comment type="caution">
    <text evidence="7">The sequence shown here is derived from an EMBL/GenBank/DDBJ whole genome shotgun (WGS) entry which is preliminary data.</text>
</comment>
<keyword evidence="8" id="KW-1185">Reference proteome</keyword>
<keyword evidence="4 5" id="KW-0472">Membrane</keyword>
<evidence type="ECO:0000259" key="6">
    <source>
        <dbReference type="Pfam" id="PF02656"/>
    </source>
</evidence>
<evidence type="ECO:0000256" key="1">
    <source>
        <dbReference type="ARBA" id="ARBA00004127"/>
    </source>
</evidence>
<evidence type="ECO:0000256" key="2">
    <source>
        <dbReference type="ARBA" id="ARBA00022692"/>
    </source>
</evidence>
<dbReference type="AlphaFoldDB" id="A0A2T0U4V6"/>
<feature type="domain" description="DUF202" evidence="6">
    <location>
        <begin position="15"/>
        <end position="77"/>
    </location>
</feature>
<dbReference type="EMBL" id="PVTI01000029">
    <property type="protein sequence ID" value="PRY52953.1"/>
    <property type="molecule type" value="Genomic_DNA"/>
</dbReference>
<comment type="subcellular location">
    <subcellularLocation>
        <location evidence="1">Endomembrane system</location>
        <topology evidence="1">Multi-pass membrane protein</topology>
    </subcellularLocation>
</comment>
<evidence type="ECO:0000256" key="3">
    <source>
        <dbReference type="ARBA" id="ARBA00022989"/>
    </source>
</evidence>
<organism evidence="7 8">
    <name type="scientific">Knoellia remsis</name>
    <dbReference type="NCBI Taxonomy" id="407159"/>
    <lineage>
        <taxon>Bacteria</taxon>
        <taxon>Bacillati</taxon>
        <taxon>Actinomycetota</taxon>
        <taxon>Actinomycetes</taxon>
        <taxon>Micrococcales</taxon>
        <taxon>Intrasporangiaceae</taxon>
        <taxon>Knoellia</taxon>
    </lineage>
</organism>
<evidence type="ECO:0000256" key="4">
    <source>
        <dbReference type="ARBA" id="ARBA00023136"/>
    </source>
</evidence>
<feature type="transmembrane region" description="Helical" evidence="5">
    <location>
        <begin position="90"/>
        <end position="116"/>
    </location>
</feature>
<evidence type="ECO:0000256" key="5">
    <source>
        <dbReference type="SAM" id="Phobius"/>
    </source>
</evidence>
<keyword evidence="3 5" id="KW-1133">Transmembrane helix</keyword>
<dbReference type="InterPro" id="IPR003807">
    <property type="entry name" value="DUF202"/>
</dbReference>
<accession>A0A2T0U4V6</accession>
<dbReference type="Proteomes" id="UP000237822">
    <property type="component" value="Unassembled WGS sequence"/>
</dbReference>
<dbReference type="OrthoDB" id="3701077at2"/>
<name>A0A2T0U4V6_9MICO</name>
<protein>
    <submittedName>
        <fullName evidence="7">Uncharacterized protein DUF202</fullName>
    </submittedName>
</protein>
<gene>
    <name evidence="7" type="ORF">BCF74_12924</name>
</gene>